<feature type="domain" description="Solute-binding protein family 5" evidence="6">
    <location>
        <begin position="73"/>
        <end position="418"/>
    </location>
</feature>
<dbReference type="InterPro" id="IPR039424">
    <property type="entry name" value="SBP_5"/>
</dbReference>
<dbReference type="PIRSF" id="PIRSF002741">
    <property type="entry name" value="MppA"/>
    <property type="match status" value="1"/>
</dbReference>
<comment type="similarity">
    <text evidence="2">Belongs to the bacterial solute-binding protein 5 family.</text>
</comment>
<dbReference type="EMBL" id="LGYO01000044">
    <property type="protein sequence ID" value="KNZ40745.1"/>
    <property type="molecule type" value="Genomic_DNA"/>
</dbReference>
<evidence type="ECO:0000256" key="5">
    <source>
        <dbReference type="SAM" id="SignalP"/>
    </source>
</evidence>
<evidence type="ECO:0000313" key="7">
    <source>
        <dbReference type="EMBL" id="KNZ40745.1"/>
    </source>
</evidence>
<proteinExistence type="inferred from homology"/>
<reference evidence="8" key="1">
    <citation type="submission" date="2015-07" db="EMBL/GenBank/DDBJ databases">
        <title>Draft genome sequence of Acetobacterium bakii DSM 8293, a potential psychrophilic chemical producer through syngas fermentation.</title>
        <authorList>
            <person name="Song Y."/>
            <person name="Hwang S."/>
            <person name="Cho B.-K."/>
        </authorList>
    </citation>
    <scope>NUCLEOTIDE SEQUENCE [LARGE SCALE GENOMIC DNA]</scope>
    <source>
        <strain evidence="8">DSM 8239</strain>
    </source>
</reference>
<dbReference type="Proteomes" id="UP000036873">
    <property type="component" value="Unassembled WGS sequence"/>
</dbReference>
<keyword evidence="3" id="KW-0813">Transport</keyword>
<dbReference type="PROSITE" id="PS51257">
    <property type="entry name" value="PROKAR_LIPOPROTEIN"/>
    <property type="match status" value="1"/>
</dbReference>
<dbReference type="InterPro" id="IPR030678">
    <property type="entry name" value="Peptide/Ni-bd"/>
</dbReference>
<dbReference type="STRING" id="52689.AKG39_15660"/>
<comment type="caution">
    <text evidence="7">The sequence shown here is derived from an EMBL/GenBank/DDBJ whole genome shotgun (WGS) entry which is preliminary data.</text>
</comment>
<evidence type="ECO:0000256" key="3">
    <source>
        <dbReference type="ARBA" id="ARBA00022448"/>
    </source>
</evidence>
<dbReference type="GO" id="GO:1904680">
    <property type="term" value="F:peptide transmembrane transporter activity"/>
    <property type="evidence" value="ECO:0007669"/>
    <property type="project" value="TreeGrafter"/>
</dbReference>
<sequence>MKKGIRALVLLMIVAVLVTGFTGCSGASAKDETSDVEQTLVVGAAKDFKSGSEPKTLIFDSLTDSLEDMSSGPRLVTEWEKNVDFTEYTLKLKEGVTFSNGEKFNAEVAKFNIEYWPVYRDCGYIKKLKSIEVIDDNTLKVSFNGSYGNFIDELSKIWVTLPSGVDAKGNVVDWTGTGPYVLQEYQADMSATLVRNETYWRTDKMPGIVKIDYKVITDENSRVMAVKSGDVDVIGLTEHYTAMPFADVPDLQANKDLQVSICEDYGTITTYSLNWAKGVCADQNVRTAIALGIDRDMLTSTVLYGVAEPTSRYVLPTYKFSQKEEALKYDLTKAKAALETSGYKDTDGDGIVEKDGQKLTLKMVVSDTQVNRSVGVFLQDALKKIGIEVDLQVLDATTTKTALKAGDFDMSTSHPWTGTVVSYLYWRGNSSVYDDYGIGYGVNEEMNNLTETVSVTGDDKVREEEFDKIWKIQNDFVAGVPLYFSQRIFVAQSNIEGLKFCPNTAEVDLSDVVIK</sequence>
<evidence type="ECO:0000259" key="6">
    <source>
        <dbReference type="Pfam" id="PF00496"/>
    </source>
</evidence>
<evidence type="ECO:0000256" key="1">
    <source>
        <dbReference type="ARBA" id="ARBA00004196"/>
    </source>
</evidence>
<accession>A0A0L6TYU7</accession>
<dbReference type="GO" id="GO:0030313">
    <property type="term" value="C:cell envelope"/>
    <property type="evidence" value="ECO:0007669"/>
    <property type="project" value="UniProtKB-SubCell"/>
</dbReference>
<keyword evidence="8" id="KW-1185">Reference proteome</keyword>
<dbReference type="GO" id="GO:0015833">
    <property type="term" value="P:peptide transport"/>
    <property type="evidence" value="ECO:0007669"/>
    <property type="project" value="TreeGrafter"/>
</dbReference>
<comment type="subcellular location">
    <subcellularLocation>
        <location evidence="1">Cell envelope</location>
    </subcellularLocation>
</comment>
<dbReference type="PANTHER" id="PTHR30290">
    <property type="entry name" value="PERIPLASMIC BINDING COMPONENT OF ABC TRANSPORTER"/>
    <property type="match status" value="1"/>
</dbReference>
<dbReference type="OrthoDB" id="239741at2"/>
<dbReference type="RefSeq" id="WP_050741347.1">
    <property type="nucleotide sequence ID" value="NZ_LGYO01000044.1"/>
</dbReference>
<dbReference type="GO" id="GO:0042597">
    <property type="term" value="C:periplasmic space"/>
    <property type="evidence" value="ECO:0007669"/>
    <property type="project" value="UniProtKB-ARBA"/>
</dbReference>
<feature type="chain" id="PRO_5005567528" description="Solute-binding protein family 5 domain-containing protein" evidence="5">
    <location>
        <begin position="30"/>
        <end position="515"/>
    </location>
</feature>
<name>A0A0L6TYU7_9FIRM</name>
<feature type="signal peptide" evidence="5">
    <location>
        <begin position="1"/>
        <end position="29"/>
    </location>
</feature>
<protein>
    <recommendedName>
        <fullName evidence="6">Solute-binding protein family 5 domain-containing protein</fullName>
    </recommendedName>
</protein>
<evidence type="ECO:0000256" key="2">
    <source>
        <dbReference type="ARBA" id="ARBA00005695"/>
    </source>
</evidence>
<dbReference type="GO" id="GO:0043190">
    <property type="term" value="C:ATP-binding cassette (ABC) transporter complex"/>
    <property type="evidence" value="ECO:0007669"/>
    <property type="project" value="InterPro"/>
</dbReference>
<dbReference type="Pfam" id="PF00496">
    <property type="entry name" value="SBP_bac_5"/>
    <property type="match status" value="1"/>
</dbReference>
<dbReference type="PANTHER" id="PTHR30290:SF10">
    <property type="entry name" value="PERIPLASMIC OLIGOPEPTIDE-BINDING PROTEIN-RELATED"/>
    <property type="match status" value="1"/>
</dbReference>
<keyword evidence="4 5" id="KW-0732">Signal</keyword>
<dbReference type="InterPro" id="IPR000914">
    <property type="entry name" value="SBP_5_dom"/>
</dbReference>
<dbReference type="Gene3D" id="3.40.190.10">
    <property type="entry name" value="Periplasmic binding protein-like II"/>
    <property type="match status" value="1"/>
</dbReference>
<evidence type="ECO:0000256" key="4">
    <source>
        <dbReference type="ARBA" id="ARBA00022729"/>
    </source>
</evidence>
<organism evidence="7 8">
    <name type="scientific">Acetobacterium bakii</name>
    <dbReference type="NCBI Taxonomy" id="52689"/>
    <lineage>
        <taxon>Bacteria</taxon>
        <taxon>Bacillati</taxon>
        <taxon>Bacillota</taxon>
        <taxon>Clostridia</taxon>
        <taxon>Eubacteriales</taxon>
        <taxon>Eubacteriaceae</taxon>
        <taxon>Acetobacterium</taxon>
    </lineage>
</organism>
<evidence type="ECO:0000313" key="8">
    <source>
        <dbReference type="Proteomes" id="UP000036873"/>
    </source>
</evidence>
<dbReference type="AlphaFoldDB" id="A0A0L6TYU7"/>
<dbReference type="Gene3D" id="3.10.105.10">
    <property type="entry name" value="Dipeptide-binding Protein, Domain 3"/>
    <property type="match status" value="1"/>
</dbReference>
<dbReference type="SUPFAM" id="SSF53850">
    <property type="entry name" value="Periplasmic binding protein-like II"/>
    <property type="match status" value="1"/>
</dbReference>
<gene>
    <name evidence="7" type="ORF">AKG39_15660</name>
</gene>